<dbReference type="GO" id="GO:0004523">
    <property type="term" value="F:RNA-DNA hybrid ribonuclease activity"/>
    <property type="evidence" value="ECO:0007669"/>
    <property type="project" value="InterPro"/>
</dbReference>
<name>A0A813IFM9_POLGL</name>
<dbReference type="InterPro" id="IPR036397">
    <property type="entry name" value="RNaseH_sf"/>
</dbReference>
<proteinExistence type="predicted"/>
<dbReference type="EMBL" id="CAJNNW010008144">
    <property type="protein sequence ID" value="CAE8649773.1"/>
    <property type="molecule type" value="Genomic_DNA"/>
</dbReference>
<dbReference type="GO" id="GO:0003676">
    <property type="term" value="F:nucleic acid binding"/>
    <property type="evidence" value="ECO:0007669"/>
    <property type="project" value="InterPro"/>
</dbReference>
<dbReference type="Pfam" id="PF00075">
    <property type="entry name" value="RNase_H"/>
    <property type="match status" value="1"/>
</dbReference>
<evidence type="ECO:0000313" key="4">
    <source>
        <dbReference type="Proteomes" id="UP000626109"/>
    </source>
</evidence>
<organism evidence="3 4">
    <name type="scientific">Polarella glacialis</name>
    <name type="common">Dinoflagellate</name>
    <dbReference type="NCBI Taxonomy" id="89957"/>
    <lineage>
        <taxon>Eukaryota</taxon>
        <taxon>Sar</taxon>
        <taxon>Alveolata</taxon>
        <taxon>Dinophyceae</taxon>
        <taxon>Suessiales</taxon>
        <taxon>Suessiaceae</taxon>
        <taxon>Polarella</taxon>
    </lineage>
</organism>
<dbReference type="InterPro" id="IPR002156">
    <property type="entry name" value="RNaseH_domain"/>
</dbReference>
<comment type="caution">
    <text evidence="3">The sequence shown here is derived from an EMBL/GenBank/DDBJ whole genome shotgun (WGS) entry which is preliminary data.</text>
</comment>
<accession>A0A813IFM9</accession>
<evidence type="ECO:0000313" key="3">
    <source>
        <dbReference type="EMBL" id="CAE8649773.1"/>
    </source>
</evidence>
<feature type="non-terminal residue" evidence="3">
    <location>
        <position position="1"/>
    </location>
</feature>
<sequence length="309" mass="34387">PIPRHEKIDATQPYPGPLAEVSAYPGEAAEVPQEALRYWTIYTDGSRGNGTETEAGEVPLDQAGWGVAIFHDPQQLDRPTRKLYGPVIVTPWDTGAAQRPAIPSVMRNDSEYAAQMAQRMWTPQHENVELINKVADLVDQVQRQRRLGFLCVKGHSGEPGNEWADKLAERVATGAVSPQSKRCAKPVNIQENNQEIQSPNGASKRSMYKMSTTHHDTHNEESPDGMSGTRDANQTCRQWRKEFGSISARYQHEKKYTGKKRKGKEDSSRSWEGNSPGGHKNLAEVFGPSPLTRAERGAGYKRSETARRG</sequence>
<dbReference type="PROSITE" id="PS50879">
    <property type="entry name" value="RNASE_H_1"/>
    <property type="match status" value="1"/>
</dbReference>
<feature type="domain" description="RNase H type-1" evidence="2">
    <location>
        <begin position="35"/>
        <end position="173"/>
    </location>
</feature>
<dbReference type="Gene3D" id="3.30.420.10">
    <property type="entry name" value="Ribonuclease H-like superfamily/Ribonuclease H"/>
    <property type="match status" value="1"/>
</dbReference>
<feature type="compositionally biased region" description="Polar residues" evidence="1">
    <location>
        <begin position="189"/>
        <end position="203"/>
    </location>
</feature>
<reference evidence="3" key="1">
    <citation type="submission" date="2021-02" db="EMBL/GenBank/DDBJ databases">
        <authorList>
            <person name="Dougan E. K."/>
            <person name="Rhodes N."/>
            <person name="Thang M."/>
            <person name="Chan C."/>
        </authorList>
    </citation>
    <scope>NUCLEOTIDE SEQUENCE</scope>
</reference>
<feature type="region of interest" description="Disordered" evidence="1">
    <location>
        <begin position="182"/>
        <end position="232"/>
    </location>
</feature>
<dbReference type="AlphaFoldDB" id="A0A813IFM9"/>
<feature type="non-terminal residue" evidence="3">
    <location>
        <position position="309"/>
    </location>
</feature>
<dbReference type="InterPro" id="IPR012337">
    <property type="entry name" value="RNaseH-like_sf"/>
</dbReference>
<feature type="region of interest" description="Disordered" evidence="1">
    <location>
        <begin position="250"/>
        <end position="309"/>
    </location>
</feature>
<gene>
    <name evidence="3" type="ORF">PGLA2088_LOCUS7721</name>
</gene>
<protein>
    <recommendedName>
        <fullName evidence="2">RNase H type-1 domain-containing protein</fullName>
    </recommendedName>
</protein>
<dbReference type="SUPFAM" id="SSF53098">
    <property type="entry name" value="Ribonuclease H-like"/>
    <property type="match status" value="1"/>
</dbReference>
<evidence type="ECO:0000256" key="1">
    <source>
        <dbReference type="SAM" id="MobiDB-lite"/>
    </source>
</evidence>
<feature type="compositionally biased region" description="Basic and acidic residues" evidence="1">
    <location>
        <begin position="293"/>
        <end position="309"/>
    </location>
</feature>
<evidence type="ECO:0000259" key="2">
    <source>
        <dbReference type="PROSITE" id="PS50879"/>
    </source>
</evidence>
<dbReference type="Proteomes" id="UP000626109">
    <property type="component" value="Unassembled WGS sequence"/>
</dbReference>